<dbReference type="PANTHER" id="PTHR43190:SF3">
    <property type="entry name" value="N-ACETYL-D-GLUCOSAMINE KINASE"/>
    <property type="match status" value="1"/>
</dbReference>
<protein>
    <recommendedName>
        <fullName evidence="2">ATPase BadF/BadG/BcrA/BcrD type domain-containing protein</fullName>
    </recommendedName>
</protein>
<evidence type="ECO:0000313" key="4">
    <source>
        <dbReference type="Proteomes" id="UP000450000"/>
    </source>
</evidence>
<name>A0A6N7KZX1_9ACTN</name>
<keyword evidence="4" id="KW-1185">Reference proteome</keyword>
<dbReference type="PANTHER" id="PTHR43190">
    <property type="entry name" value="N-ACETYL-D-GLUCOSAMINE KINASE"/>
    <property type="match status" value="1"/>
</dbReference>
<dbReference type="OrthoDB" id="8701357at2"/>
<feature type="region of interest" description="Disordered" evidence="1">
    <location>
        <begin position="1"/>
        <end position="52"/>
    </location>
</feature>
<reference evidence="3 4" key="1">
    <citation type="submission" date="2019-09" db="EMBL/GenBank/DDBJ databases">
        <title>Genome Sequences of Streptomyces kaniharaensis ATCC 21070.</title>
        <authorList>
            <person name="Zhu W."/>
            <person name="De Crecy-Lagard V."/>
            <person name="Richards N.G."/>
        </authorList>
    </citation>
    <scope>NUCLEOTIDE SEQUENCE [LARGE SCALE GENOMIC DNA]</scope>
    <source>
        <strain evidence="3 4">SF-557</strain>
    </source>
</reference>
<feature type="compositionally biased region" description="Gly residues" evidence="1">
    <location>
        <begin position="40"/>
        <end position="52"/>
    </location>
</feature>
<dbReference type="EMBL" id="WBOF01000003">
    <property type="protein sequence ID" value="MQS16951.1"/>
    <property type="molecule type" value="Genomic_DNA"/>
</dbReference>
<dbReference type="Pfam" id="PF01869">
    <property type="entry name" value="BcrAD_BadFG"/>
    <property type="match status" value="1"/>
</dbReference>
<organism evidence="3 4">
    <name type="scientific">Streptomyces kaniharaensis</name>
    <dbReference type="NCBI Taxonomy" id="212423"/>
    <lineage>
        <taxon>Bacteria</taxon>
        <taxon>Bacillati</taxon>
        <taxon>Actinomycetota</taxon>
        <taxon>Actinomycetes</taxon>
        <taxon>Kitasatosporales</taxon>
        <taxon>Streptomycetaceae</taxon>
        <taxon>Streptomyces</taxon>
    </lineage>
</organism>
<gene>
    <name evidence="3" type="ORF">F7Q99_33380</name>
</gene>
<evidence type="ECO:0000256" key="1">
    <source>
        <dbReference type="SAM" id="MobiDB-lite"/>
    </source>
</evidence>
<dbReference type="InterPro" id="IPR052519">
    <property type="entry name" value="Euk-type_GlcNAc_Kinase"/>
</dbReference>
<sequence>MGSGPSVISCSRGAGGTGHVPGASITASRVERGKSPGGAVWDGGGRGGGVRTRRGGGGVRFFLGLDAGGSRTRAVVLLGDGRVVGRGEAGGGNPAGADPAVAIGNLTRAAGLALHGLDRGRVAGCLVGLAGYRSLADPEAYAGQCRAAFGLDCPVRLVPDAVPALASGAPGAPGGTGATGTTGTVLIAGTGAVCVRCVEGRTVASTGGLGWLLGDEGSGFWLGREALRHAHAEPGGRLGRAVLDHCGAKSAAELVGWAYAGPPRRLAELSPLVGGAARDGDAAALAIARTAAGHLTALVRATAVAHELLVLSGSVATRPGPVRDHLLELLADLDPRFPVTDAATAAASLARGGFRGTDGP</sequence>
<feature type="domain" description="ATPase BadF/BadG/BcrA/BcrD type" evidence="2">
    <location>
        <begin position="63"/>
        <end position="318"/>
    </location>
</feature>
<evidence type="ECO:0000259" key="2">
    <source>
        <dbReference type="Pfam" id="PF01869"/>
    </source>
</evidence>
<dbReference type="AlphaFoldDB" id="A0A6N7KZX1"/>
<dbReference type="InterPro" id="IPR002731">
    <property type="entry name" value="ATPase_BadF"/>
</dbReference>
<comment type="caution">
    <text evidence="3">The sequence shown here is derived from an EMBL/GenBank/DDBJ whole genome shotgun (WGS) entry which is preliminary data.</text>
</comment>
<dbReference type="InterPro" id="IPR043129">
    <property type="entry name" value="ATPase_NBD"/>
</dbReference>
<dbReference type="SUPFAM" id="SSF53067">
    <property type="entry name" value="Actin-like ATPase domain"/>
    <property type="match status" value="2"/>
</dbReference>
<dbReference type="Proteomes" id="UP000450000">
    <property type="component" value="Unassembled WGS sequence"/>
</dbReference>
<dbReference type="Gene3D" id="3.30.420.40">
    <property type="match status" value="2"/>
</dbReference>
<accession>A0A6N7KZX1</accession>
<proteinExistence type="predicted"/>
<evidence type="ECO:0000313" key="3">
    <source>
        <dbReference type="EMBL" id="MQS16951.1"/>
    </source>
</evidence>